<organism evidence="3 4">
    <name type="scientific">Podospora appendiculata</name>
    <dbReference type="NCBI Taxonomy" id="314037"/>
    <lineage>
        <taxon>Eukaryota</taxon>
        <taxon>Fungi</taxon>
        <taxon>Dikarya</taxon>
        <taxon>Ascomycota</taxon>
        <taxon>Pezizomycotina</taxon>
        <taxon>Sordariomycetes</taxon>
        <taxon>Sordariomycetidae</taxon>
        <taxon>Sordariales</taxon>
        <taxon>Podosporaceae</taxon>
        <taxon>Podospora</taxon>
    </lineage>
</organism>
<dbReference type="Proteomes" id="UP001270362">
    <property type="component" value="Unassembled WGS sequence"/>
</dbReference>
<evidence type="ECO:0000313" key="3">
    <source>
        <dbReference type="EMBL" id="KAK3682806.1"/>
    </source>
</evidence>
<feature type="region of interest" description="Disordered" evidence="2">
    <location>
        <begin position="33"/>
        <end position="79"/>
    </location>
</feature>
<feature type="coiled-coil region" evidence="1">
    <location>
        <begin position="6"/>
        <end position="33"/>
    </location>
</feature>
<gene>
    <name evidence="3" type="ORF">B0T22DRAFT_444973</name>
</gene>
<sequence>MADSSAASESQTIAQLRQRVEDLETENARLRASCHCHQSSRAIHDDGVWGQEQEDSTTAVTVPSYMRPTNSSRSRAREIAEKVKKLAQNSSKKLVKVRVDNNSASKRPSEAGAPSEDVWPSSTDFWEPSNIDSADNALPADGEEPSQAASEAPRPNQSVNDTVPVTWEGTRKSALMQISTKFSLDALTQAHQLVKESLHEAAQRS</sequence>
<dbReference type="EMBL" id="JAULSO010000005">
    <property type="protein sequence ID" value="KAK3682806.1"/>
    <property type="molecule type" value="Genomic_DNA"/>
</dbReference>
<reference evidence="3" key="1">
    <citation type="journal article" date="2023" name="Mol. Phylogenet. Evol.">
        <title>Genome-scale phylogeny and comparative genomics of the fungal order Sordariales.</title>
        <authorList>
            <person name="Hensen N."/>
            <person name="Bonometti L."/>
            <person name="Westerberg I."/>
            <person name="Brannstrom I.O."/>
            <person name="Guillou S."/>
            <person name="Cros-Aarteil S."/>
            <person name="Calhoun S."/>
            <person name="Haridas S."/>
            <person name="Kuo A."/>
            <person name="Mondo S."/>
            <person name="Pangilinan J."/>
            <person name="Riley R."/>
            <person name="LaButti K."/>
            <person name="Andreopoulos B."/>
            <person name="Lipzen A."/>
            <person name="Chen C."/>
            <person name="Yan M."/>
            <person name="Daum C."/>
            <person name="Ng V."/>
            <person name="Clum A."/>
            <person name="Steindorff A."/>
            <person name="Ohm R.A."/>
            <person name="Martin F."/>
            <person name="Silar P."/>
            <person name="Natvig D.O."/>
            <person name="Lalanne C."/>
            <person name="Gautier V."/>
            <person name="Ament-Velasquez S.L."/>
            <person name="Kruys A."/>
            <person name="Hutchinson M.I."/>
            <person name="Powell A.J."/>
            <person name="Barry K."/>
            <person name="Miller A.N."/>
            <person name="Grigoriev I.V."/>
            <person name="Debuchy R."/>
            <person name="Gladieux P."/>
            <person name="Hiltunen Thoren M."/>
            <person name="Johannesson H."/>
        </authorList>
    </citation>
    <scope>NUCLEOTIDE SEQUENCE</scope>
    <source>
        <strain evidence="3">CBS 314.62</strain>
    </source>
</reference>
<evidence type="ECO:0000256" key="2">
    <source>
        <dbReference type="SAM" id="MobiDB-lite"/>
    </source>
</evidence>
<name>A0AAE0X1M5_9PEZI</name>
<dbReference type="AlphaFoldDB" id="A0AAE0X1M5"/>
<evidence type="ECO:0000313" key="4">
    <source>
        <dbReference type="Proteomes" id="UP001270362"/>
    </source>
</evidence>
<reference evidence="3" key="2">
    <citation type="submission" date="2023-06" db="EMBL/GenBank/DDBJ databases">
        <authorList>
            <consortium name="Lawrence Berkeley National Laboratory"/>
            <person name="Haridas S."/>
            <person name="Hensen N."/>
            <person name="Bonometti L."/>
            <person name="Westerberg I."/>
            <person name="Brannstrom I.O."/>
            <person name="Guillou S."/>
            <person name="Cros-Aarteil S."/>
            <person name="Calhoun S."/>
            <person name="Kuo A."/>
            <person name="Mondo S."/>
            <person name="Pangilinan J."/>
            <person name="Riley R."/>
            <person name="Labutti K."/>
            <person name="Andreopoulos B."/>
            <person name="Lipzen A."/>
            <person name="Chen C."/>
            <person name="Yanf M."/>
            <person name="Daum C."/>
            <person name="Ng V."/>
            <person name="Clum A."/>
            <person name="Steindorff A."/>
            <person name="Ohm R."/>
            <person name="Martin F."/>
            <person name="Silar P."/>
            <person name="Natvig D."/>
            <person name="Lalanne C."/>
            <person name="Gautier V."/>
            <person name="Ament-Velasquez S.L."/>
            <person name="Kruys A."/>
            <person name="Hutchinson M.I."/>
            <person name="Powell A.J."/>
            <person name="Barry K."/>
            <person name="Miller A.N."/>
            <person name="Grigoriev I.V."/>
            <person name="Debuchy R."/>
            <person name="Gladieux P."/>
            <person name="Thoren M.H."/>
            <person name="Johannesson H."/>
        </authorList>
    </citation>
    <scope>NUCLEOTIDE SEQUENCE</scope>
    <source>
        <strain evidence="3">CBS 314.62</strain>
    </source>
</reference>
<keyword evidence="4" id="KW-1185">Reference proteome</keyword>
<keyword evidence="1" id="KW-0175">Coiled coil</keyword>
<feature type="region of interest" description="Disordered" evidence="2">
    <location>
        <begin position="98"/>
        <end position="165"/>
    </location>
</feature>
<accession>A0AAE0X1M5</accession>
<proteinExistence type="predicted"/>
<evidence type="ECO:0000256" key="1">
    <source>
        <dbReference type="SAM" id="Coils"/>
    </source>
</evidence>
<comment type="caution">
    <text evidence="3">The sequence shown here is derived from an EMBL/GenBank/DDBJ whole genome shotgun (WGS) entry which is preliminary data.</text>
</comment>
<protein>
    <submittedName>
        <fullName evidence="3">Uncharacterized protein</fullName>
    </submittedName>
</protein>
<feature type="compositionally biased region" description="Polar residues" evidence="2">
    <location>
        <begin position="56"/>
        <end position="73"/>
    </location>
</feature>